<dbReference type="Gene3D" id="3.30.420.40">
    <property type="match status" value="2"/>
</dbReference>
<dbReference type="RefSeq" id="WP_344791258.1">
    <property type="nucleotide sequence ID" value="NZ_BAABBV010000001.1"/>
</dbReference>
<dbReference type="SMART" id="SM00842">
    <property type="entry name" value="FtsA"/>
    <property type="match status" value="1"/>
</dbReference>
<accession>A0ABP7ZJM1</accession>
<dbReference type="PIRSF" id="PIRSF019169">
    <property type="entry name" value="PilM"/>
    <property type="match status" value="1"/>
</dbReference>
<dbReference type="InterPro" id="IPR005883">
    <property type="entry name" value="PilM"/>
</dbReference>
<dbReference type="Gene3D" id="3.30.1490.300">
    <property type="match status" value="1"/>
</dbReference>
<dbReference type="EMBL" id="BAABBV010000001">
    <property type="protein sequence ID" value="GAA4160381.1"/>
    <property type="molecule type" value="Genomic_DNA"/>
</dbReference>
<dbReference type="InterPro" id="IPR043129">
    <property type="entry name" value="ATPase_NBD"/>
</dbReference>
<gene>
    <name evidence="2" type="primary">pilM</name>
    <name evidence="2" type="ORF">GCM10022286_16310</name>
</gene>
<organism evidence="2 3">
    <name type="scientific">Gryllotalpicola daejeonensis</name>
    <dbReference type="NCBI Taxonomy" id="993087"/>
    <lineage>
        <taxon>Bacteria</taxon>
        <taxon>Bacillati</taxon>
        <taxon>Actinomycetota</taxon>
        <taxon>Actinomycetes</taxon>
        <taxon>Micrococcales</taxon>
        <taxon>Microbacteriaceae</taxon>
        <taxon>Gryllotalpicola</taxon>
    </lineage>
</organism>
<dbReference type="Pfam" id="PF11104">
    <property type="entry name" value="PilM_2"/>
    <property type="match status" value="1"/>
</dbReference>
<reference evidence="2" key="2">
    <citation type="submission" date="2023-12" db="EMBL/GenBank/DDBJ databases">
        <authorList>
            <person name="Sun Q."/>
            <person name="Inoue M."/>
        </authorList>
    </citation>
    <scope>NUCLEOTIDE SEQUENCE</scope>
    <source>
        <strain evidence="2">JCM 17590</strain>
    </source>
</reference>
<proteinExistence type="predicted"/>
<dbReference type="PANTHER" id="PTHR32432:SF3">
    <property type="entry name" value="ETHANOLAMINE UTILIZATION PROTEIN EUTJ"/>
    <property type="match status" value="1"/>
</dbReference>
<evidence type="ECO:0000259" key="1">
    <source>
        <dbReference type="SMART" id="SM00842"/>
    </source>
</evidence>
<reference evidence="2" key="1">
    <citation type="journal article" date="2014" name="Int. J. Syst. Evol. Microbiol.">
        <title>Complete genome of a new Firmicutes species belonging to the dominant human colonic microbiota ('Ruminococcus bicirculans') reveals two chromosomes and a selective capacity to utilize plant glucans.</title>
        <authorList>
            <consortium name="NISC Comparative Sequencing Program"/>
            <person name="Wegmann U."/>
            <person name="Louis P."/>
            <person name="Goesmann A."/>
            <person name="Henrissat B."/>
            <person name="Duncan S.H."/>
            <person name="Flint H.J."/>
        </authorList>
    </citation>
    <scope>NUCLEOTIDE SEQUENCE</scope>
    <source>
        <strain evidence="2">JCM 17590</strain>
    </source>
</reference>
<dbReference type="NCBIfam" id="TIGR01175">
    <property type="entry name" value="pilM"/>
    <property type="match status" value="1"/>
</dbReference>
<keyword evidence="3" id="KW-1185">Reference proteome</keyword>
<comment type="caution">
    <text evidence="2">The sequence shown here is derived from an EMBL/GenBank/DDBJ whole genome shotgun (WGS) entry which is preliminary data.</text>
</comment>
<protein>
    <submittedName>
        <fullName evidence="2">Type IV pilus assembly protein PilM</fullName>
    </submittedName>
</protein>
<dbReference type="SUPFAM" id="SSF53067">
    <property type="entry name" value="Actin-like ATPase domain"/>
    <property type="match status" value="2"/>
</dbReference>
<name>A0ABP7ZJM1_9MICO</name>
<dbReference type="InterPro" id="IPR003494">
    <property type="entry name" value="SHS2_FtsA"/>
</dbReference>
<feature type="domain" description="SHS2" evidence="1">
    <location>
        <begin position="5"/>
        <end position="173"/>
    </location>
</feature>
<dbReference type="PANTHER" id="PTHR32432">
    <property type="entry name" value="CELL DIVISION PROTEIN FTSA-RELATED"/>
    <property type="match status" value="1"/>
</dbReference>
<dbReference type="CDD" id="cd24049">
    <property type="entry name" value="ASKHA_NBD_PilM"/>
    <property type="match status" value="1"/>
</dbReference>
<evidence type="ECO:0000313" key="3">
    <source>
        <dbReference type="Proteomes" id="UP001415169"/>
    </source>
</evidence>
<evidence type="ECO:0000313" key="2">
    <source>
        <dbReference type="EMBL" id="GAA4160381.1"/>
    </source>
</evidence>
<dbReference type="Proteomes" id="UP001415169">
    <property type="component" value="Unassembled WGS sequence"/>
</dbReference>
<sequence length="349" mass="37222">MPTSVVGVDIGSTMLRAVEVEDPAKPRPTVVRVHEVPLPEGAANRGEVLEPNTVAQSLKLLWAGAKFKSKDVVLGVGNQRVLARDFQVPKMSLARIRESLPFEAQDLLPVPVADALLDFYPVAEVPGEQGPMVNGLLIAAVKEVVLGNVKATDLAGLRAVDVDVIPFALSRVLISRQESRGTVALIDIGANTTNVVVAKEGAPQFVRIIPTGGAELTRQLTLGLEVDQPRAEQVKRQLGLARQVSTDEEHRAVQVVYQVTNELLLSLRNTINYYVNTRAGEVVNQIVLTGGGSQLPGFAQALAEFTRIPVSVGDPFAAVKVAKTVPVQTLEERRTTHAVALGLALGSAA</sequence>
<dbReference type="InterPro" id="IPR050696">
    <property type="entry name" value="FtsA/MreB"/>
</dbReference>